<dbReference type="PROSITE" id="PS51038">
    <property type="entry name" value="BAH"/>
    <property type="match status" value="1"/>
</dbReference>
<keyword evidence="4" id="KW-1185">Reference proteome</keyword>
<dbReference type="AlphaFoldDB" id="A0AAW1YEW5"/>
<dbReference type="InterPro" id="IPR043151">
    <property type="entry name" value="BAH_sf"/>
</dbReference>
<dbReference type="Gene3D" id="2.30.30.490">
    <property type="match status" value="1"/>
</dbReference>
<dbReference type="EMBL" id="JBEDUW010000002">
    <property type="protein sequence ID" value="KAK9946710.1"/>
    <property type="molecule type" value="Genomic_DNA"/>
</dbReference>
<dbReference type="Pfam" id="PF01426">
    <property type="entry name" value="BAH"/>
    <property type="match status" value="1"/>
</dbReference>
<feature type="domain" description="BAH" evidence="2">
    <location>
        <begin position="38"/>
        <end position="163"/>
    </location>
</feature>
<dbReference type="GO" id="GO:0003682">
    <property type="term" value="F:chromatin binding"/>
    <property type="evidence" value="ECO:0007669"/>
    <property type="project" value="InterPro"/>
</dbReference>
<dbReference type="PANTHER" id="PTHR47073">
    <property type="entry name" value="PROTEIN ANTI-SILENCING 1"/>
    <property type="match status" value="1"/>
</dbReference>
<feature type="region of interest" description="Disordered" evidence="1">
    <location>
        <begin position="468"/>
        <end position="500"/>
    </location>
</feature>
<dbReference type="PANTHER" id="PTHR47073:SF2">
    <property type="entry name" value="PROTEIN ANTI-SILENCING 1"/>
    <property type="match status" value="1"/>
</dbReference>
<evidence type="ECO:0000259" key="2">
    <source>
        <dbReference type="PROSITE" id="PS51038"/>
    </source>
</evidence>
<evidence type="ECO:0000256" key="1">
    <source>
        <dbReference type="SAM" id="MobiDB-lite"/>
    </source>
</evidence>
<dbReference type="GO" id="GO:0003723">
    <property type="term" value="F:RNA binding"/>
    <property type="evidence" value="ECO:0007669"/>
    <property type="project" value="TreeGrafter"/>
</dbReference>
<name>A0AAW1YEW5_RUBAR</name>
<sequence>MAEVEKIEDIEFKWGTKKGIGGKNKDIQFYKSFTYDGEQYDLYDCVYLYKEGESEPEIGKIIKIWETQHGIKRVKILWFFRPCEIFNFLGDKEILENELFLASGKGQGLADLNPLEAIAGKCNVLCISKDKENPQPSDEELQKADFVFYRTFDVAQRKIMDKIEGKISELDVKFLFNRMNIQKPAGNLNVDLGKNEICGNATSNETKVPSNQNSFKEHVNLETTGNSVDKQKLSSVEKRISAVGLKSSEMDKIDERQLDVSNPKTLLSSEVKSREDEAILGKVLPRKLEVEEKGRSIRDTSDLDNRPTKKAKLDTSKVSSDNRKSNEQRRVEVEEKSNSRNNNAILEHTQPKMVKMNALTSTKVFTNKSRSSEHKHKINANGSYTKALLPIASLVEERCKLKGVEDIIGIDKNPTKMMKLDGKVTIFSNDKLPSHGDTKKKAHKVLSPSSSTIDGKCKRKDGGESLALEKDFKKKMKVGDKSTNLSIGKPPRPSPRLPQNKVQKFDDQMLEVTRRLDASNVDGNDLKAPSPIAFGVDDSLGKHKGPFKKMKSDVEAPRLSNRELCEESPTRSQIKSQKLDGDVVEVAQRPDADRRKWFKEFPWQERMQTAHEQGTLVLLQNLDPAYTSAEVEDIVWNGLEESCTAKMIQQTANSSPYSGQTLVILKTREAAKKVVRKLDEGCLLLSNGRPLVGSIATTSYSTEKRPNFFGHLVIDKLRHPMLHEREMKEAVSTSHFSQPNTIEYDMSMEWCAQQEKSDLLWKNLYKQQWKEVKELKAELKAK</sequence>
<feature type="compositionally biased region" description="Basic and acidic residues" evidence="1">
    <location>
        <begin position="291"/>
        <end position="338"/>
    </location>
</feature>
<protein>
    <recommendedName>
        <fullName evidence="2">BAH domain-containing protein</fullName>
    </recommendedName>
</protein>
<dbReference type="Proteomes" id="UP001457282">
    <property type="component" value="Unassembled WGS sequence"/>
</dbReference>
<comment type="caution">
    <text evidence="3">The sequence shown here is derived from an EMBL/GenBank/DDBJ whole genome shotgun (WGS) entry which is preliminary data.</text>
</comment>
<proteinExistence type="predicted"/>
<feature type="region of interest" description="Disordered" evidence="1">
    <location>
        <begin position="291"/>
        <end position="343"/>
    </location>
</feature>
<dbReference type="SMART" id="SM00439">
    <property type="entry name" value="BAH"/>
    <property type="match status" value="1"/>
</dbReference>
<evidence type="ECO:0000313" key="4">
    <source>
        <dbReference type="Proteomes" id="UP001457282"/>
    </source>
</evidence>
<reference evidence="3 4" key="1">
    <citation type="journal article" date="2023" name="G3 (Bethesda)">
        <title>A chromosome-length genome assembly and annotation of blackberry (Rubus argutus, cv. 'Hillquist').</title>
        <authorList>
            <person name="Bruna T."/>
            <person name="Aryal R."/>
            <person name="Dudchenko O."/>
            <person name="Sargent D.J."/>
            <person name="Mead D."/>
            <person name="Buti M."/>
            <person name="Cavallini A."/>
            <person name="Hytonen T."/>
            <person name="Andres J."/>
            <person name="Pham M."/>
            <person name="Weisz D."/>
            <person name="Mascagni F."/>
            <person name="Usai G."/>
            <person name="Natali L."/>
            <person name="Bassil N."/>
            <person name="Fernandez G.E."/>
            <person name="Lomsadze A."/>
            <person name="Armour M."/>
            <person name="Olukolu B."/>
            <person name="Poorten T."/>
            <person name="Britton C."/>
            <person name="Davik J."/>
            <person name="Ashrafi H."/>
            <person name="Aiden E.L."/>
            <person name="Borodovsky M."/>
            <person name="Worthington M."/>
        </authorList>
    </citation>
    <scope>NUCLEOTIDE SEQUENCE [LARGE SCALE GENOMIC DNA]</scope>
    <source>
        <strain evidence="3">PI 553951</strain>
    </source>
</reference>
<feature type="compositionally biased region" description="Basic and acidic residues" evidence="1">
    <location>
        <begin position="468"/>
        <end position="480"/>
    </location>
</feature>
<dbReference type="InterPro" id="IPR001025">
    <property type="entry name" value="BAH_dom"/>
</dbReference>
<gene>
    <name evidence="3" type="ORF">M0R45_012158</name>
</gene>
<accession>A0AAW1YEW5</accession>
<evidence type="ECO:0000313" key="3">
    <source>
        <dbReference type="EMBL" id="KAK9946710.1"/>
    </source>
</evidence>
<dbReference type="FunFam" id="2.30.30.490:FF:000017">
    <property type="entry name" value="Bromo-adjacent homology (BAH) domain-containing protein"/>
    <property type="match status" value="1"/>
</dbReference>
<organism evidence="3 4">
    <name type="scientific">Rubus argutus</name>
    <name type="common">Southern blackberry</name>
    <dbReference type="NCBI Taxonomy" id="59490"/>
    <lineage>
        <taxon>Eukaryota</taxon>
        <taxon>Viridiplantae</taxon>
        <taxon>Streptophyta</taxon>
        <taxon>Embryophyta</taxon>
        <taxon>Tracheophyta</taxon>
        <taxon>Spermatophyta</taxon>
        <taxon>Magnoliopsida</taxon>
        <taxon>eudicotyledons</taxon>
        <taxon>Gunneridae</taxon>
        <taxon>Pentapetalae</taxon>
        <taxon>rosids</taxon>
        <taxon>fabids</taxon>
        <taxon>Rosales</taxon>
        <taxon>Rosaceae</taxon>
        <taxon>Rosoideae</taxon>
        <taxon>Rosoideae incertae sedis</taxon>
        <taxon>Rubus</taxon>
    </lineage>
</organism>